<dbReference type="Proteomes" id="UP000553776">
    <property type="component" value="Unassembled WGS sequence"/>
</dbReference>
<keyword evidence="7" id="KW-1133">Transmembrane helix</keyword>
<keyword evidence="2" id="KW-1003">Cell membrane</keyword>
<keyword evidence="7" id="KW-0812">Transmembrane</keyword>
<dbReference type="GO" id="GO:0005886">
    <property type="term" value="C:plasma membrane"/>
    <property type="evidence" value="ECO:0007669"/>
    <property type="project" value="UniProtKB-SubCell"/>
</dbReference>
<sequence>MRFGPSGVRRMFSQNIQFRLTCYFLVLLLPLTAVGMYAVEQSKHVLYDQAVERSQLALSSTMDSLDMTLLNVEQLSTIIATDPTIITLLEGSVDSLTPRSIADFAQILKQLSNIKLSNQFVQKISIYHEASNTLLTTGYGARQPETEERQWLTDTVNRIGSGILYESGRAGTGGAAAGVQSVFNDGLSLVRSMDLYNHRRQPNALIISLDPSELRAAVKSLLPSANAYVSLYGQDGSLIVGEGSAETAEAAARGGPGLLSVTIRSNYSNWQMTLSQPKREVFRRTESIQWYLYMIAGLSVVLAFIISWTVYKGIASPVKKLMQGMKQISAGMLDVRIDYKRADELGFLTETFNRMTLNQKNLIENHYEQQLHLAQTELKFLQSQINPHFLYNTLDSIYWTSQNYEAEEIGEMVLNLSKFFRLSLNKGNDVFTVKMSIEHLNYYVRIQQLKFLGSFEVEYRIDPEAEEVPMLKLLLQPIVENAILHGMEGRSEGGRLLVVGRLDGAFLELSVADNGKGMTEERIEYIRSELGELRRRPIRLLSLHPEKNDLFGLRNVMTRIRLCYGEEADLAIESREGEGTRTIVRLPLERCRYDVYAQASREAAGSKGREEAS</sequence>
<dbReference type="InterPro" id="IPR036890">
    <property type="entry name" value="HATPase_C_sf"/>
</dbReference>
<evidence type="ECO:0000256" key="1">
    <source>
        <dbReference type="ARBA" id="ARBA00004651"/>
    </source>
</evidence>
<dbReference type="Pfam" id="PF02518">
    <property type="entry name" value="HATPase_c"/>
    <property type="match status" value="1"/>
</dbReference>
<feature type="transmembrane region" description="Helical" evidence="7">
    <location>
        <begin position="290"/>
        <end position="311"/>
    </location>
</feature>
<evidence type="ECO:0000313" key="9">
    <source>
        <dbReference type="EMBL" id="MBB6690426.1"/>
    </source>
</evidence>
<dbReference type="SUPFAM" id="SSF158472">
    <property type="entry name" value="HAMP domain-like"/>
    <property type="match status" value="1"/>
</dbReference>
<keyword evidence="6 7" id="KW-0472">Membrane</keyword>
<dbReference type="InterPro" id="IPR003660">
    <property type="entry name" value="HAMP_dom"/>
</dbReference>
<dbReference type="Gene3D" id="3.30.565.10">
    <property type="entry name" value="Histidine kinase-like ATPase, C-terminal domain"/>
    <property type="match status" value="1"/>
</dbReference>
<accession>A0A841TQ36</accession>
<reference evidence="9 10" key="1">
    <citation type="submission" date="2020-08" db="EMBL/GenBank/DDBJ databases">
        <title>Cohnella phylogeny.</title>
        <authorList>
            <person name="Dunlap C."/>
        </authorList>
    </citation>
    <scope>NUCLEOTIDE SEQUENCE [LARGE SCALE GENOMIC DNA]</scope>
    <source>
        <strain evidence="9 10">DSM 25239</strain>
    </source>
</reference>
<keyword evidence="3" id="KW-0597">Phosphoprotein</keyword>
<feature type="domain" description="HAMP" evidence="8">
    <location>
        <begin position="312"/>
        <end position="364"/>
    </location>
</feature>
<evidence type="ECO:0000313" key="10">
    <source>
        <dbReference type="Proteomes" id="UP000553776"/>
    </source>
</evidence>
<dbReference type="Pfam" id="PF06580">
    <property type="entry name" value="His_kinase"/>
    <property type="match status" value="1"/>
</dbReference>
<comment type="subcellular location">
    <subcellularLocation>
        <location evidence="1">Cell membrane</location>
        <topology evidence="1">Multi-pass membrane protein</topology>
    </subcellularLocation>
</comment>
<name>A0A841TQ36_9BACL</name>
<gene>
    <name evidence="9" type="ORF">H7B90_03330</name>
</gene>
<evidence type="ECO:0000256" key="3">
    <source>
        <dbReference type="ARBA" id="ARBA00022553"/>
    </source>
</evidence>
<dbReference type="EMBL" id="JACJVR010000010">
    <property type="protein sequence ID" value="MBB6690426.1"/>
    <property type="molecule type" value="Genomic_DNA"/>
</dbReference>
<protein>
    <submittedName>
        <fullName evidence="9">Sensor histidine kinase</fullName>
    </submittedName>
</protein>
<evidence type="ECO:0000259" key="8">
    <source>
        <dbReference type="PROSITE" id="PS50885"/>
    </source>
</evidence>
<dbReference type="SUPFAM" id="SSF55874">
    <property type="entry name" value="ATPase domain of HSP90 chaperone/DNA topoisomerase II/histidine kinase"/>
    <property type="match status" value="1"/>
</dbReference>
<dbReference type="InterPro" id="IPR010559">
    <property type="entry name" value="Sig_transdc_His_kin_internal"/>
</dbReference>
<comment type="caution">
    <text evidence="9">The sequence shown here is derived from an EMBL/GenBank/DDBJ whole genome shotgun (WGS) entry which is preliminary data.</text>
</comment>
<evidence type="ECO:0000256" key="2">
    <source>
        <dbReference type="ARBA" id="ARBA00022475"/>
    </source>
</evidence>
<organism evidence="9 10">
    <name type="scientific">Cohnella xylanilytica</name>
    <dbReference type="NCBI Taxonomy" id="557555"/>
    <lineage>
        <taxon>Bacteria</taxon>
        <taxon>Bacillati</taxon>
        <taxon>Bacillota</taxon>
        <taxon>Bacilli</taxon>
        <taxon>Bacillales</taxon>
        <taxon>Paenibacillaceae</taxon>
        <taxon>Cohnella</taxon>
    </lineage>
</organism>
<evidence type="ECO:0000256" key="4">
    <source>
        <dbReference type="ARBA" id="ARBA00022679"/>
    </source>
</evidence>
<keyword evidence="5 9" id="KW-0418">Kinase</keyword>
<dbReference type="PROSITE" id="PS50885">
    <property type="entry name" value="HAMP"/>
    <property type="match status" value="1"/>
</dbReference>
<evidence type="ECO:0000256" key="6">
    <source>
        <dbReference type="ARBA" id="ARBA00023136"/>
    </source>
</evidence>
<dbReference type="PANTHER" id="PTHR34220:SF7">
    <property type="entry name" value="SENSOR HISTIDINE KINASE YPDA"/>
    <property type="match status" value="1"/>
</dbReference>
<dbReference type="Gene3D" id="6.10.340.10">
    <property type="match status" value="1"/>
</dbReference>
<feature type="transmembrane region" description="Helical" evidence="7">
    <location>
        <begin position="20"/>
        <end position="39"/>
    </location>
</feature>
<dbReference type="CDD" id="cd06225">
    <property type="entry name" value="HAMP"/>
    <property type="match status" value="1"/>
</dbReference>
<dbReference type="GO" id="GO:0000155">
    <property type="term" value="F:phosphorelay sensor kinase activity"/>
    <property type="evidence" value="ECO:0007669"/>
    <property type="project" value="InterPro"/>
</dbReference>
<dbReference type="InterPro" id="IPR050640">
    <property type="entry name" value="Bact_2-comp_sensor_kinase"/>
</dbReference>
<keyword evidence="4" id="KW-0808">Transferase</keyword>
<dbReference type="PANTHER" id="PTHR34220">
    <property type="entry name" value="SENSOR HISTIDINE KINASE YPDA"/>
    <property type="match status" value="1"/>
</dbReference>
<evidence type="ECO:0000256" key="5">
    <source>
        <dbReference type="ARBA" id="ARBA00022777"/>
    </source>
</evidence>
<dbReference type="InterPro" id="IPR003594">
    <property type="entry name" value="HATPase_dom"/>
</dbReference>
<dbReference type="Pfam" id="PF00672">
    <property type="entry name" value="HAMP"/>
    <property type="match status" value="1"/>
</dbReference>
<dbReference type="RefSeq" id="WP_185134459.1">
    <property type="nucleotide sequence ID" value="NZ_JACJVR010000010.1"/>
</dbReference>
<keyword evidence="10" id="KW-1185">Reference proteome</keyword>
<evidence type="ECO:0000256" key="7">
    <source>
        <dbReference type="SAM" id="Phobius"/>
    </source>
</evidence>
<proteinExistence type="predicted"/>
<dbReference type="SMART" id="SM00304">
    <property type="entry name" value="HAMP"/>
    <property type="match status" value="1"/>
</dbReference>
<dbReference type="AlphaFoldDB" id="A0A841TQ36"/>